<protein>
    <submittedName>
        <fullName evidence="4">T9SS type A sorting domain-containing protein</fullName>
    </submittedName>
</protein>
<evidence type="ECO:0000256" key="2">
    <source>
        <dbReference type="SAM" id="SignalP"/>
    </source>
</evidence>
<keyword evidence="1 2" id="KW-0732">Signal</keyword>
<dbReference type="NCBIfam" id="TIGR04183">
    <property type="entry name" value="Por_Secre_tail"/>
    <property type="match status" value="1"/>
</dbReference>
<feature type="domain" description="Secretion system C-terminal sorting" evidence="3">
    <location>
        <begin position="198"/>
        <end position="254"/>
    </location>
</feature>
<dbReference type="RefSeq" id="WP_147086394.1">
    <property type="nucleotide sequence ID" value="NZ_VORM01000032.1"/>
</dbReference>
<evidence type="ECO:0000259" key="3">
    <source>
        <dbReference type="Pfam" id="PF18962"/>
    </source>
</evidence>
<dbReference type="InterPro" id="IPR026444">
    <property type="entry name" value="Secre_tail"/>
</dbReference>
<keyword evidence="5" id="KW-1185">Reference proteome</keyword>
<sequence>MKKITYFVLLLITTSLFAQNAAQDAAAITNFKLKLSNETQDYLTDIYFSEYSSLGLDPGYDAAFFGSPTTGFSLYTQLVESNEGIPFTIQAVGETDYNDVTIPLGVNAELGVEVRFSIQTSSIPETVAVYLDDTVANTSTLLTETDYVLTPSSDLMGVGRFYLRFVGENLATTHRSFSDLSIIMANNTKELIIKGQLKAATVCTVFDINGRLISKYALDIHQNENRLSLQTMNAGVYIIKIKDQKQENAMKVIID</sequence>
<dbReference type="OrthoDB" id="975384at2"/>
<evidence type="ECO:0000313" key="4">
    <source>
        <dbReference type="EMBL" id="TXD89040.1"/>
    </source>
</evidence>
<organism evidence="4 5">
    <name type="scientific">Subsaximicrobium wynnwilliamsii</name>
    <dbReference type="NCBI Taxonomy" id="291179"/>
    <lineage>
        <taxon>Bacteria</taxon>
        <taxon>Pseudomonadati</taxon>
        <taxon>Bacteroidota</taxon>
        <taxon>Flavobacteriia</taxon>
        <taxon>Flavobacteriales</taxon>
        <taxon>Flavobacteriaceae</taxon>
        <taxon>Subsaximicrobium</taxon>
    </lineage>
</organism>
<reference evidence="4 5" key="1">
    <citation type="submission" date="2019-08" db="EMBL/GenBank/DDBJ databases">
        <title>Genomes of Subsaximicrobium wynnwilliamsii strains.</title>
        <authorList>
            <person name="Bowman J.P."/>
        </authorList>
    </citation>
    <scope>NUCLEOTIDE SEQUENCE [LARGE SCALE GENOMIC DNA]</scope>
    <source>
        <strain evidence="4 5">2-80-2</strain>
    </source>
</reference>
<dbReference type="EMBL" id="VORO01000009">
    <property type="protein sequence ID" value="TXD89040.1"/>
    <property type="molecule type" value="Genomic_DNA"/>
</dbReference>
<evidence type="ECO:0000256" key="1">
    <source>
        <dbReference type="ARBA" id="ARBA00022729"/>
    </source>
</evidence>
<comment type="caution">
    <text evidence="4">The sequence shown here is derived from an EMBL/GenBank/DDBJ whole genome shotgun (WGS) entry which is preliminary data.</text>
</comment>
<gene>
    <name evidence="4" type="ORF">ESY86_09700</name>
</gene>
<feature type="signal peptide" evidence="2">
    <location>
        <begin position="1"/>
        <end position="18"/>
    </location>
</feature>
<name>A0A5C6ZGK1_9FLAO</name>
<dbReference type="Proteomes" id="UP000321578">
    <property type="component" value="Unassembled WGS sequence"/>
</dbReference>
<evidence type="ECO:0000313" key="5">
    <source>
        <dbReference type="Proteomes" id="UP000321578"/>
    </source>
</evidence>
<dbReference type="AlphaFoldDB" id="A0A5C6ZGK1"/>
<accession>A0A5C6ZGK1</accession>
<feature type="chain" id="PRO_5022749892" evidence="2">
    <location>
        <begin position="19"/>
        <end position="255"/>
    </location>
</feature>
<proteinExistence type="predicted"/>
<dbReference type="Pfam" id="PF18962">
    <property type="entry name" value="Por_Secre_tail"/>
    <property type="match status" value="1"/>
</dbReference>